<dbReference type="Gene3D" id="3.40.50.2300">
    <property type="match status" value="1"/>
</dbReference>
<reference evidence="6" key="1">
    <citation type="journal article" date="2014" name="Int. J. Syst. Evol. Microbiol.">
        <title>Complete genome sequence of Corynebacterium casei LMG S-19264T (=DSM 44701T), isolated from a smear-ripened cheese.</title>
        <authorList>
            <consortium name="US DOE Joint Genome Institute (JGI-PGF)"/>
            <person name="Walter F."/>
            <person name="Albersmeier A."/>
            <person name="Kalinowski J."/>
            <person name="Ruckert C."/>
        </authorList>
    </citation>
    <scope>NUCLEOTIDE SEQUENCE</scope>
    <source>
        <strain evidence="6">NBRC 110023</strain>
    </source>
</reference>
<name>A0AA37WJC9_9ALTE</name>
<dbReference type="GO" id="GO:0000160">
    <property type="term" value="P:phosphorelay signal transduction system"/>
    <property type="evidence" value="ECO:0007669"/>
    <property type="project" value="InterPro"/>
</dbReference>
<dbReference type="SMART" id="SM00448">
    <property type="entry name" value="REC"/>
    <property type="match status" value="1"/>
</dbReference>
<dbReference type="AlphaFoldDB" id="A0AA37WJC9"/>
<dbReference type="SMART" id="SM00421">
    <property type="entry name" value="HTH_LUXR"/>
    <property type="match status" value="1"/>
</dbReference>
<evidence type="ECO:0000256" key="1">
    <source>
        <dbReference type="ARBA" id="ARBA00022553"/>
    </source>
</evidence>
<dbReference type="Proteomes" id="UP001156601">
    <property type="component" value="Unassembled WGS sequence"/>
</dbReference>
<comment type="caution">
    <text evidence="6">The sequence shown here is derived from an EMBL/GenBank/DDBJ whole genome shotgun (WGS) entry which is preliminary data.</text>
</comment>
<keyword evidence="2 6" id="KW-0238">DNA-binding</keyword>
<dbReference type="InterPro" id="IPR011006">
    <property type="entry name" value="CheY-like_superfamily"/>
</dbReference>
<evidence type="ECO:0000259" key="4">
    <source>
        <dbReference type="PROSITE" id="PS50043"/>
    </source>
</evidence>
<evidence type="ECO:0000256" key="3">
    <source>
        <dbReference type="PROSITE-ProRule" id="PRU00169"/>
    </source>
</evidence>
<dbReference type="CDD" id="cd06170">
    <property type="entry name" value="LuxR_C_like"/>
    <property type="match status" value="1"/>
</dbReference>
<dbReference type="SUPFAM" id="SSF46894">
    <property type="entry name" value="C-terminal effector domain of the bipartite response regulators"/>
    <property type="match status" value="1"/>
</dbReference>
<dbReference type="InterPro" id="IPR039420">
    <property type="entry name" value="WalR-like"/>
</dbReference>
<dbReference type="InterPro" id="IPR000792">
    <property type="entry name" value="Tscrpt_reg_LuxR_C"/>
</dbReference>
<dbReference type="InterPro" id="IPR058245">
    <property type="entry name" value="NreC/VraR/RcsB-like_REC"/>
</dbReference>
<dbReference type="PANTHER" id="PTHR43214">
    <property type="entry name" value="TWO-COMPONENT RESPONSE REGULATOR"/>
    <property type="match status" value="1"/>
</dbReference>
<organism evidence="6 7">
    <name type="scientific">Agaribacter marinus</name>
    <dbReference type="NCBI Taxonomy" id="1431249"/>
    <lineage>
        <taxon>Bacteria</taxon>
        <taxon>Pseudomonadati</taxon>
        <taxon>Pseudomonadota</taxon>
        <taxon>Gammaproteobacteria</taxon>
        <taxon>Alteromonadales</taxon>
        <taxon>Alteromonadaceae</taxon>
        <taxon>Agaribacter</taxon>
    </lineage>
</organism>
<evidence type="ECO:0000256" key="2">
    <source>
        <dbReference type="ARBA" id="ARBA00023125"/>
    </source>
</evidence>
<gene>
    <name evidence="6" type="ORF">GCM10007852_29860</name>
</gene>
<dbReference type="Pfam" id="PF00196">
    <property type="entry name" value="GerE"/>
    <property type="match status" value="1"/>
</dbReference>
<dbReference type="GO" id="GO:0006355">
    <property type="term" value="P:regulation of DNA-templated transcription"/>
    <property type="evidence" value="ECO:0007669"/>
    <property type="project" value="InterPro"/>
</dbReference>
<dbReference type="InterPro" id="IPR001789">
    <property type="entry name" value="Sig_transdc_resp-reg_receiver"/>
</dbReference>
<accession>A0AA37WJC9</accession>
<dbReference type="PROSITE" id="PS50043">
    <property type="entry name" value="HTH_LUXR_2"/>
    <property type="match status" value="1"/>
</dbReference>
<keyword evidence="1 3" id="KW-0597">Phosphoprotein</keyword>
<dbReference type="SUPFAM" id="SSF52172">
    <property type="entry name" value="CheY-like"/>
    <property type="match status" value="1"/>
</dbReference>
<proteinExistence type="predicted"/>
<dbReference type="CDD" id="cd17535">
    <property type="entry name" value="REC_NarL-like"/>
    <property type="match status" value="1"/>
</dbReference>
<dbReference type="InterPro" id="IPR016032">
    <property type="entry name" value="Sig_transdc_resp-reg_C-effctor"/>
</dbReference>
<dbReference type="PROSITE" id="PS50110">
    <property type="entry name" value="RESPONSE_REGULATORY"/>
    <property type="match status" value="1"/>
</dbReference>
<dbReference type="PANTHER" id="PTHR43214:SF43">
    <property type="entry name" value="TWO-COMPONENT RESPONSE REGULATOR"/>
    <property type="match status" value="1"/>
</dbReference>
<feature type="domain" description="HTH luxR-type" evidence="4">
    <location>
        <begin position="143"/>
        <end position="208"/>
    </location>
</feature>
<dbReference type="Pfam" id="PF00072">
    <property type="entry name" value="Response_reg"/>
    <property type="match status" value="1"/>
</dbReference>
<dbReference type="RefSeq" id="WP_284218439.1">
    <property type="nucleotide sequence ID" value="NZ_BSOT01000007.1"/>
</dbReference>
<reference evidence="6" key="2">
    <citation type="submission" date="2023-01" db="EMBL/GenBank/DDBJ databases">
        <title>Draft genome sequence of Agaribacter marinus strain NBRC 110023.</title>
        <authorList>
            <person name="Sun Q."/>
            <person name="Mori K."/>
        </authorList>
    </citation>
    <scope>NUCLEOTIDE SEQUENCE</scope>
    <source>
        <strain evidence="6">NBRC 110023</strain>
    </source>
</reference>
<sequence length="213" mass="23558">MINIVIVDDQNLVMEGICSLLELNSEFNVVAKIDDSTRVVETLHQYNPDVLLLDIRMPKMDGLEVLRAMQYEGIDTPTLMLTTFDEHKLVLNSLSLGAKGYLRKDVSLEELTDAIYTLSAKGSWIQPAVSCQLKSNSECYSQQVQLLESLTAGETEVLRLIAAGFSNHEIADALHKSSGRIRNIVTAILDKLAVRDRTQAALKGLELGLISKN</sequence>
<evidence type="ECO:0000313" key="7">
    <source>
        <dbReference type="Proteomes" id="UP001156601"/>
    </source>
</evidence>
<keyword evidence="7" id="KW-1185">Reference proteome</keyword>
<evidence type="ECO:0000313" key="6">
    <source>
        <dbReference type="EMBL" id="GLR72078.1"/>
    </source>
</evidence>
<feature type="domain" description="Response regulatory" evidence="5">
    <location>
        <begin position="3"/>
        <end position="119"/>
    </location>
</feature>
<protein>
    <submittedName>
        <fullName evidence="6">DNA-binding response regulator</fullName>
    </submittedName>
</protein>
<dbReference type="GO" id="GO:0003677">
    <property type="term" value="F:DNA binding"/>
    <property type="evidence" value="ECO:0007669"/>
    <property type="project" value="UniProtKB-KW"/>
</dbReference>
<feature type="modified residue" description="4-aspartylphosphate" evidence="3">
    <location>
        <position position="54"/>
    </location>
</feature>
<dbReference type="EMBL" id="BSOT01000007">
    <property type="protein sequence ID" value="GLR72078.1"/>
    <property type="molecule type" value="Genomic_DNA"/>
</dbReference>
<evidence type="ECO:0000259" key="5">
    <source>
        <dbReference type="PROSITE" id="PS50110"/>
    </source>
</evidence>